<evidence type="ECO:0000256" key="3">
    <source>
        <dbReference type="ARBA" id="ARBA00022692"/>
    </source>
</evidence>
<evidence type="ECO:0000256" key="2">
    <source>
        <dbReference type="ARBA" id="ARBA00009853"/>
    </source>
</evidence>
<feature type="transmembrane region" description="Helical" evidence="6">
    <location>
        <begin position="128"/>
        <end position="149"/>
    </location>
</feature>
<keyword evidence="4 6" id="KW-1133">Transmembrane helix</keyword>
<dbReference type="Pfam" id="PF00892">
    <property type="entry name" value="EamA"/>
    <property type="match status" value="2"/>
</dbReference>
<dbReference type="AlphaFoldDB" id="A0A2R4MCG3"/>
<name>A0A2R4MCG3_9HYPH</name>
<evidence type="ECO:0000256" key="6">
    <source>
        <dbReference type="SAM" id="Phobius"/>
    </source>
</evidence>
<accession>A0A2R4MCG3</accession>
<comment type="similarity">
    <text evidence="2">Belongs to the drug/metabolite transporter (DMT) superfamily. 10 TMS drug/metabolite exporter (DME) (TC 2.A.7.3) family.</text>
</comment>
<dbReference type="InterPro" id="IPR000620">
    <property type="entry name" value="EamA_dom"/>
</dbReference>
<keyword evidence="3 6" id="KW-0812">Transmembrane</keyword>
<feature type="transmembrane region" description="Helical" evidence="6">
    <location>
        <begin position="73"/>
        <end position="91"/>
    </location>
</feature>
<dbReference type="GO" id="GO:0016020">
    <property type="term" value="C:membrane"/>
    <property type="evidence" value="ECO:0007669"/>
    <property type="project" value="UniProtKB-SubCell"/>
</dbReference>
<dbReference type="STRING" id="1122213.GCA_000423365_01610"/>
<proteinExistence type="inferred from homology"/>
<feature type="transmembrane region" description="Helical" evidence="6">
    <location>
        <begin position="43"/>
        <end position="61"/>
    </location>
</feature>
<feature type="transmembrane region" description="Helical" evidence="6">
    <location>
        <begin position="270"/>
        <end position="290"/>
    </location>
</feature>
<feature type="transmembrane region" description="Helical" evidence="6">
    <location>
        <begin position="97"/>
        <end position="116"/>
    </location>
</feature>
<gene>
    <name evidence="8" type="ORF">MXMO3_01186</name>
</gene>
<comment type="subcellular location">
    <subcellularLocation>
        <location evidence="1">Membrane</location>
        <topology evidence="1">Multi-pass membrane protein</topology>
    </subcellularLocation>
</comment>
<evidence type="ECO:0000256" key="4">
    <source>
        <dbReference type="ARBA" id="ARBA00022989"/>
    </source>
</evidence>
<dbReference type="PANTHER" id="PTHR22911:SF6">
    <property type="entry name" value="SOLUTE CARRIER FAMILY 35 MEMBER G1"/>
    <property type="match status" value="1"/>
</dbReference>
<keyword evidence="9" id="KW-1185">Reference proteome</keyword>
<feature type="transmembrane region" description="Helical" evidence="6">
    <location>
        <begin position="155"/>
        <end position="175"/>
    </location>
</feature>
<dbReference type="KEGG" id="mmyr:MXMO3_01186"/>
<sequence>MTGLFHRIKPSALGLALLAMFAFALMDALVKVLVVSLPVGQVAFMRTTGSALLFFGVAVWGQHLHFAGVQWRLHLLRAAGAALVTLCFFFALAHFALVTVAAFALTGQLISTLYGVMFFKERFDAKIALALLVGLFGALLFLISEGLFASQISVSLLPLLALIAVPVLEATLLAFLKFHTQKEGPILMSLIQLSLAALILSPGLLQYVPLSGGQWGVLAATCVVGALAGYWSVVAIKQLPVSVFAITDNTSVVWAALLGLVLFSHVPTPLQWAGAALIFASCYFLSVYLAPKDDV</sequence>
<evidence type="ECO:0000313" key="9">
    <source>
        <dbReference type="Proteomes" id="UP000258927"/>
    </source>
</evidence>
<protein>
    <recommendedName>
        <fullName evidence="7">EamA domain-containing protein</fullName>
    </recommendedName>
</protein>
<dbReference type="EMBL" id="CP021330">
    <property type="protein sequence ID" value="AVX03717.1"/>
    <property type="molecule type" value="Genomic_DNA"/>
</dbReference>
<evidence type="ECO:0000313" key="8">
    <source>
        <dbReference type="EMBL" id="AVX03717.1"/>
    </source>
</evidence>
<feature type="transmembrane region" description="Helical" evidence="6">
    <location>
        <begin position="243"/>
        <end position="264"/>
    </location>
</feature>
<feature type="domain" description="EamA" evidence="7">
    <location>
        <begin position="159"/>
        <end position="286"/>
    </location>
</feature>
<dbReference type="PANTHER" id="PTHR22911">
    <property type="entry name" value="ACYL-MALONYL CONDENSING ENZYME-RELATED"/>
    <property type="match status" value="1"/>
</dbReference>
<feature type="transmembrane region" description="Helical" evidence="6">
    <location>
        <begin position="187"/>
        <end position="208"/>
    </location>
</feature>
<dbReference type="SUPFAM" id="SSF103481">
    <property type="entry name" value="Multidrug resistance efflux transporter EmrE"/>
    <property type="match status" value="2"/>
</dbReference>
<feature type="transmembrane region" description="Helical" evidence="6">
    <location>
        <begin position="214"/>
        <end position="236"/>
    </location>
</feature>
<organism evidence="8 9">
    <name type="scientific">Maritalea myrionectae</name>
    <dbReference type="NCBI Taxonomy" id="454601"/>
    <lineage>
        <taxon>Bacteria</taxon>
        <taxon>Pseudomonadati</taxon>
        <taxon>Pseudomonadota</taxon>
        <taxon>Alphaproteobacteria</taxon>
        <taxon>Hyphomicrobiales</taxon>
        <taxon>Devosiaceae</taxon>
        <taxon>Maritalea</taxon>
    </lineage>
</organism>
<keyword evidence="5 6" id="KW-0472">Membrane</keyword>
<feature type="domain" description="EamA" evidence="7">
    <location>
        <begin position="12"/>
        <end position="142"/>
    </location>
</feature>
<dbReference type="InterPro" id="IPR037185">
    <property type="entry name" value="EmrE-like"/>
</dbReference>
<reference evidence="8 9" key="1">
    <citation type="submission" date="2017-05" db="EMBL/GenBank/DDBJ databases">
        <title>Genome Analysis of Maritalea myrionectae HL2708#5.</title>
        <authorList>
            <consortium name="Cotde Inc.-PKNU"/>
            <person name="Jang D."/>
            <person name="Oh H.-M."/>
        </authorList>
    </citation>
    <scope>NUCLEOTIDE SEQUENCE [LARGE SCALE GENOMIC DNA]</scope>
    <source>
        <strain evidence="8 9">HL2708#5</strain>
    </source>
</reference>
<dbReference type="Proteomes" id="UP000258927">
    <property type="component" value="Chromosome"/>
</dbReference>
<evidence type="ECO:0000259" key="7">
    <source>
        <dbReference type="Pfam" id="PF00892"/>
    </source>
</evidence>
<evidence type="ECO:0000256" key="5">
    <source>
        <dbReference type="ARBA" id="ARBA00023136"/>
    </source>
</evidence>
<evidence type="ECO:0000256" key="1">
    <source>
        <dbReference type="ARBA" id="ARBA00004141"/>
    </source>
</evidence>
<feature type="transmembrane region" description="Helical" evidence="6">
    <location>
        <begin position="12"/>
        <end position="37"/>
    </location>
</feature>